<sequence length="287" mass="31989">MSGGLVDQFSARGRQFRERDEERLEWMKAFESELQLLVDKHRELERQLQFRSEYYSGLEGGRKAAVDLRVAVQSHLREKDPALAEFPVVIKAIANGDGLPGALQKLSLQPSAATEFAKGFSNTFGTSDFVFVSRGKDRVDEKIRVVFNQFITNPTCRHIIVGVCHDNNYTRLLDNYRDDGDIVKKVTLLQSYKVGNELLALPFGTTRFPGIFRDGPLSQNNQNSPPPPSTGPAAAPTVVVNGQSPVTWASRAQLMSQATQQLLNVLANVWTSDCLNQVSKQWPPLTK</sequence>
<dbReference type="AlphaFoldDB" id="A0A084G2Y9"/>
<dbReference type="GeneID" id="27725949"/>
<comment type="caution">
    <text evidence="3">The sequence shown here is derived from an EMBL/GenBank/DDBJ whole genome shotgun (WGS) entry which is preliminary data.</text>
</comment>
<dbReference type="VEuPathDB" id="FungiDB:SAPIO_CDS6877"/>
<evidence type="ECO:0000313" key="3">
    <source>
        <dbReference type="EMBL" id="KEZ41701.1"/>
    </source>
</evidence>
<feature type="domain" description="DUF7923" evidence="2">
    <location>
        <begin position="48"/>
        <end position="212"/>
    </location>
</feature>
<evidence type="ECO:0000256" key="1">
    <source>
        <dbReference type="SAM" id="MobiDB-lite"/>
    </source>
</evidence>
<dbReference type="PANTHER" id="PTHR37543:SF1">
    <property type="entry name" value="CCCH ZINC FINGER DNA BINDING PROTEIN (AFU_ORTHOLOGUE AFUA_5G12760)"/>
    <property type="match status" value="1"/>
</dbReference>
<dbReference type="KEGG" id="sapo:SAPIO_CDS6877"/>
<reference evidence="3 4" key="1">
    <citation type="journal article" date="2014" name="Genome Announc.">
        <title>Draft genome sequence of the pathogenic fungus Scedosporium apiospermum.</title>
        <authorList>
            <person name="Vandeputte P."/>
            <person name="Ghamrawi S."/>
            <person name="Rechenmann M."/>
            <person name="Iltis A."/>
            <person name="Giraud S."/>
            <person name="Fleury M."/>
            <person name="Thornton C."/>
            <person name="Delhaes L."/>
            <person name="Meyer W."/>
            <person name="Papon N."/>
            <person name="Bouchara J.P."/>
        </authorList>
    </citation>
    <scope>NUCLEOTIDE SEQUENCE [LARGE SCALE GENOMIC DNA]</scope>
    <source>
        <strain evidence="3 4">IHEM 14462</strain>
    </source>
</reference>
<organism evidence="3 4">
    <name type="scientific">Pseudallescheria apiosperma</name>
    <name type="common">Scedosporium apiospermum</name>
    <dbReference type="NCBI Taxonomy" id="563466"/>
    <lineage>
        <taxon>Eukaryota</taxon>
        <taxon>Fungi</taxon>
        <taxon>Dikarya</taxon>
        <taxon>Ascomycota</taxon>
        <taxon>Pezizomycotina</taxon>
        <taxon>Sordariomycetes</taxon>
        <taxon>Hypocreomycetidae</taxon>
        <taxon>Microascales</taxon>
        <taxon>Microascaceae</taxon>
        <taxon>Scedosporium</taxon>
    </lineage>
</organism>
<dbReference type="PANTHER" id="PTHR37543">
    <property type="entry name" value="CCCH ZINC FINGER DNA BINDING PROTEIN (AFU_ORTHOLOGUE AFUA_5G12760)"/>
    <property type="match status" value="1"/>
</dbReference>
<proteinExistence type="predicted"/>
<gene>
    <name evidence="3" type="ORF">SAPIO_CDS6877</name>
</gene>
<dbReference type="InterPro" id="IPR057683">
    <property type="entry name" value="DUF7923"/>
</dbReference>
<evidence type="ECO:0000259" key="2">
    <source>
        <dbReference type="Pfam" id="PF25540"/>
    </source>
</evidence>
<feature type="region of interest" description="Disordered" evidence="1">
    <location>
        <begin position="214"/>
        <end position="235"/>
    </location>
</feature>
<dbReference type="OrthoDB" id="2270193at2759"/>
<protein>
    <recommendedName>
        <fullName evidence="2">DUF7923 domain-containing protein</fullName>
    </recommendedName>
</protein>
<accession>A0A084G2Y9</accession>
<name>A0A084G2Y9_PSEDA</name>
<dbReference type="HOGENOM" id="CLU_970300_0_0_1"/>
<dbReference type="Proteomes" id="UP000028545">
    <property type="component" value="Unassembled WGS sequence"/>
</dbReference>
<keyword evidence="4" id="KW-1185">Reference proteome</keyword>
<dbReference type="RefSeq" id="XP_016641500.1">
    <property type="nucleotide sequence ID" value="XM_016788863.1"/>
</dbReference>
<dbReference type="Pfam" id="PF25540">
    <property type="entry name" value="DUF7923"/>
    <property type="match status" value="1"/>
</dbReference>
<dbReference type="EMBL" id="JOWA01000108">
    <property type="protein sequence ID" value="KEZ41701.1"/>
    <property type="molecule type" value="Genomic_DNA"/>
</dbReference>
<evidence type="ECO:0000313" key="4">
    <source>
        <dbReference type="Proteomes" id="UP000028545"/>
    </source>
</evidence>